<organism evidence="9 10">
    <name type="scientific">Sphaerosporella brunnea</name>
    <dbReference type="NCBI Taxonomy" id="1250544"/>
    <lineage>
        <taxon>Eukaryota</taxon>
        <taxon>Fungi</taxon>
        <taxon>Dikarya</taxon>
        <taxon>Ascomycota</taxon>
        <taxon>Pezizomycotina</taxon>
        <taxon>Pezizomycetes</taxon>
        <taxon>Pezizales</taxon>
        <taxon>Pyronemataceae</taxon>
        <taxon>Sphaerosporella</taxon>
    </lineage>
</organism>
<comment type="similarity">
    <text evidence="2 7">Belongs to the SRP14 family.</text>
</comment>
<evidence type="ECO:0000256" key="8">
    <source>
        <dbReference type="SAM" id="MobiDB-lite"/>
    </source>
</evidence>
<dbReference type="GO" id="GO:0005786">
    <property type="term" value="C:signal recognition particle, endoplasmic reticulum targeting"/>
    <property type="evidence" value="ECO:0007669"/>
    <property type="project" value="UniProtKB-UniRule"/>
</dbReference>
<sequence length="123" mass="13459">MVQERLSNDEFFTKLTSLLSAATAAQKNSVYLTQKPLTPLAPPSVDSPRQLLIRATNGSSESAKKIKLATVVDADELDRFFAKYAEVCKANMGSLKKRDRKKRKERMRKKGAAAATATATPTA</sequence>
<reference evidence="9 10" key="1">
    <citation type="submission" date="2019-09" db="EMBL/GenBank/DDBJ databases">
        <title>Draft genome of the ectomycorrhizal ascomycete Sphaerosporella brunnea.</title>
        <authorList>
            <consortium name="DOE Joint Genome Institute"/>
            <person name="Benucci G.M."/>
            <person name="Marozzi G."/>
            <person name="Antonielli L."/>
            <person name="Sanchez S."/>
            <person name="Marco P."/>
            <person name="Wang X."/>
            <person name="Falini L.B."/>
            <person name="Barry K."/>
            <person name="Haridas S."/>
            <person name="Lipzen A."/>
            <person name="Labutti K."/>
            <person name="Grigoriev I.V."/>
            <person name="Murat C."/>
            <person name="Martin F."/>
            <person name="Albertini E."/>
            <person name="Donnini D."/>
            <person name="Bonito G."/>
        </authorList>
    </citation>
    <scope>NUCLEOTIDE SEQUENCE [LARGE SCALE GENOMIC DNA]</scope>
    <source>
        <strain evidence="9 10">Sb_GMNB300</strain>
    </source>
</reference>
<keyword evidence="5 7" id="KW-0733">Signal recognition particle</keyword>
<dbReference type="EMBL" id="VXIS01000035">
    <property type="protein sequence ID" value="KAA8911482.1"/>
    <property type="molecule type" value="Genomic_DNA"/>
</dbReference>
<dbReference type="InterPro" id="IPR009018">
    <property type="entry name" value="Signal_recog_particle_SRP9/14"/>
</dbReference>
<evidence type="ECO:0000313" key="10">
    <source>
        <dbReference type="Proteomes" id="UP000326924"/>
    </source>
</evidence>
<dbReference type="GO" id="GO:0008312">
    <property type="term" value="F:7S RNA binding"/>
    <property type="evidence" value="ECO:0007669"/>
    <property type="project" value="UniProtKB-UniRule"/>
</dbReference>
<keyword evidence="10" id="KW-1185">Reference proteome</keyword>
<dbReference type="SUPFAM" id="SSF54762">
    <property type="entry name" value="Signal recognition particle alu RNA binding heterodimer, SRP9/14"/>
    <property type="match status" value="1"/>
</dbReference>
<evidence type="ECO:0000256" key="5">
    <source>
        <dbReference type="ARBA" id="ARBA00023135"/>
    </source>
</evidence>
<evidence type="ECO:0000313" key="9">
    <source>
        <dbReference type="EMBL" id="KAA8911482.1"/>
    </source>
</evidence>
<gene>
    <name evidence="9" type="ORF">FN846DRAFT_887794</name>
</gene>
<dbReference type="InParanoid" id="A0A5J5F4P6"/>
<evidence type="ECO:0000256" key="4">
    <source>
        <dbReference type="ARBA" id="ARBA00022884"/>
    </source>
</evidence>
<accession>A0A5J5F4P6</accession>
<dbReference type="AlphaFoldDB" id="A0A5J5F4P6"/>
<proteinExistence type="inferred from homology"/>
<evidence type="ECO:0000256" key="7">
    <source>
        <dbReference type="RuleBase" id="RU368100"/>
    </source>
</evidence>
<comment type="caution">
    <text evidence="9">The sequence shown here is derived from an EMBL/GenBank/DDBJ whole genome shotgun (WGS) entry which is preliminary data.</text>
</comment>
<dbReference type="InterPro" id="IPR003210">
    <property type="entry name" value="Signal_recog_particle_SRP14"/>
</dbReference>
<feature type="compositionally biased region" description="Low complexity" evidence="8">
    <location>
        <begin position="112"/>
        <end position="123"/>
    </location>
</feature>
<evidence type="ECO:0000256" key="6">
    <source>
        <dbReference type="ARBA" id="ARBA00023274"/>
    </source>
</evidence>
<protein>
    <recommendedName>
        <fullName evidence="7">Signal recognition particle subunit SRP14</fullName>
    </recommendedName>
    <alternativeName>
        <fullName evidence="7">Signal recognition particle 14 kDa protein</fullName>
    </alternativeName>
</protein>
<name>A0A5J5F4P6_9PEZI</name>
<evidence type="ECO:0000256" key="1">
    <source>
        <dbReference type="ARBA" id="ARBA00004496"/>
    </source>
</evidence>
<dbReference type="PANTHER" id="PTHR12013">
    <property type="entry name" value="SIGNAL RECOGNITION PARTICLE 14 KD PROTEIN"/>
    <property type="match status" value="1"/>
</dbReference>
<dbReference type="GO" id="GO:0030942">
    <property type="term" value="F:endoplasmic reticulum signal peptide binding"/>
    <property type="evidence" value="ECO:0007669"/>
    <property type="project" value="UniProtKB-UniRule"/>
</dbReference>
<dbReference type="OrthoDB" id="19209at2759"/>
<keyword evidence="4 7" id="KW-0694">RNA-binding</keyword>
<evidence type="ECO:0000256" key="3">
    <source>
        <dbReference type="ARBA" id="ARBA00022490"/>
    </source>
</evidence>
<keyword evidence="6 7" id="KW-0687">Ribonucleoprotein</keyword>
<keyword evidence="3 7" id="KW-0963">Cytoplasm</keyword>
<dbReference type="Proteomes" id="UP000326924">
    <property type="component" value="Unassembled WGS sequence"/>
</dbReference>
<dbReference type="GO" id="GO:0006614">
    <property type="term" value="P:SRP-dependent cotranslational protein targeting to membrane"/>
    <property type="evidence" value="ECO:0007669"/>
    <property type="project" value="UniProtKB-UniRule"/>
</dbReference>
<comment type="subcellular location">
    <subcellularLocation>
        <location evidence="1 7">Cytoplasm</location>
    </subcellularLocation>
</comment>
<comment type="subunit">
    <text evidence="7">Component of a fungal signal recognition particle (SRP) complex that consists of a 7SL RNA molecule (scR1) and at least six protein subunits: SRP72, SRP68, SRP54, SEC65, SRP21 and SRP14.</text>
</comment>
<feature type="compositionally biased region" description="Basic residues" evidence="8">
    <location>
        <begin position="95"/>
        <end position="111"/>
    </location>
</feature>
<comment type="function">
    <text evidence="7">Component of the signal recognition particle (SRP) complex, a ribonucleoprotein complex that mediates the cotranslational targeting of secretory and membrane proteins to the endoplasmic reticulum (ER).</text>
</comment>
<dbReference type="Pfam" id="PF02290">
    <property type="entry name" value="SRP14"/>
    <property type="match status" value="1"/>
</dbReference>
<dbReference type="Gene3D" id="3.30.720.10">
    <property type="entry name" value="Signal recognition particle alu RNA binding heterodimer, srp9/1"/>
    <property type="match status" value="1"/>
</dbReference>
<evidence type="ECO:0000256" key="2">
    <source>
        <dbReference type="ARBA" id="ARBA00010349"/>
    </source>
</evidence>
<feature type="region of interest" description="Disordered" evidence="8">
    <location>
        <begin position="93"/>
        <end position="123"/>
    </location>
</feature>